<evidence type="ECO:0000256" key="3">
    <source>
        <dbReference type="ARBA" id="ARBA00022519"/>
    </source>
</evidence>
<dbReference type="AlphaFoldDB" id="A4BUK9"/>
<organism evidence="16 17">
    <name type="scientific">Nitrococcus mobilis Nb-231</name>
    <dbReference type="NCBI Taxonomy" id="314278"/>
    <lineage>
        <taxon>Bacteria</taxon>
        <taxon>Pseudomonadati</taxon>
        <taxon>Pseudomonadota</taxon>
        <taxon>Gammaproteobacteria</taxon>
        <taxon>Chromatiales</taxon>
        <taxon>Ectothiorhodospiraceae</taxon>
        <taxon>Nitrococcus</taxon>
    </lineage>
</organism>
<feature type="topological domain" description="Cytoplasmic" evidence="13">
    <location>
        <begin position="1"/>
        <end position="7"/>
    </location>
</feature>
<dbReference type="HAMAP" id="MF_01959">
    <property type="entry name" value="CcmE"/>
    <property type="match status" value="1"/>
</dbReference>
<evidence type="ECO:0000256" key="2">
    <source>
        <dbReference type="ARBA" id="ARBA00022475"/>
    </source>
</evidence>
<evidence type="ECO:0000256" key="11">
    <source>
        <dbReference type="ARBA" id="ARBA00023136"/>
    </source>
</evidence>
<accession>A4BUK9</accession>
<evidence type="ECO:0000256" key="12">
    <source>
        <dbReference type="ARBA" id="ARBA00056663"/>
    </source>
</evidence>
<evidence type="ECO:0000256" key="15">
    <source>
        <dbReference type="SAM" id="MobiDB-lite"/>
    </source>
</evidence>
<comment type="caution">
    <text evidence="16">The sequence shown here is derived from an EMBL/GenBank/DDBJ whole genome shotgun (WGS) entry which is preliminary data.</text>
</comment>
<feature type="binding site" description="covalent" evidence="13 14">
    <location>
        <position position="123"/>
    </location>
    <ligand>
        <name>heme</name>
        <dbReference type="ChEBI" id="CHEBI:30413"/>
    </ligand>
</feature>
<protein>
    <recommendedName>
        <fullName evidence="13">Cytochrome c-type biogenesis protein CcmE</fullName>
    </recommendedName>
    <alternativeName>
        <fullName evidence="13">Cytochrome c maturation protein E</fullName>
    </alternativeName>
    <alternativeName>
        <fullName evidence="13">Heme chaperone CcmE</fullName>
    </alternativeName>
</protein>
<dbReference type="InterPro" id="IPR004329">
    <property type="entry name" value="CcmE"/>
</dbReference>
<dbReference type="InterPro" id="IPR036127">
    <property type="entry name" value="CcmE-like_sf"/>
</dbReference>
<proteinExistence type="inferred from homology"/>
<dbReference type="Proteomes" id="UP000003374">
    <property type="component" value="Unassembled WGS sequence"/>
</dbReference>
<evidence type="ECO:0000256" key="14">
    <source>
        <dbReference type="PIRSR" id="PIRSR604329-50"/>
    </source>
</evidence>
<dbReference type="STRING" id="314278.NB231_07247"/>
<evidence type="ECO:0000256" key="5">
    <source>
        <dbReference type="ARBA" id="ARBA00022692"/>
    </source>
</evidence>
<evidence type="ECO:0000313" key="16">
    <source>
        <dbReference type="EMBL" id="EAR20575.1"/>
    </source>
</evidence>
<name>A4BUK9_9GAMM</name>
<dbReference type="SUPFAM" id="SSF82093">
    <property type="entry name" value="Heme chaperone CcmE"/>
    <property type="match status" value="1"/>
</dbReference>
<feature type="region of interest" description="Disordered" evidence="15">
    <location>
        <begin position="135"/>
        <end position="154"/>
    </location>
</feature>
<dbReference type="OrthoDB" id="9793584at2"/>
<dbReference type="PANTHER" id="PTHR34128">
    <property type="entry name" value="CYTOCHROME C-TYPE BIOGENESIS PROTEIN CCME HOMOLOG, MITOCHONDRIAL"/>
    <property type="match status" value="1"/>
</dbReference>
<keyword evidence="11 13" id="KW-0472">Membrane</keyword>
<evidence type="ECO:0000256" key="7">
    <source>
        <dbReference type="ARBA" id="ARBA00022748"/>
    </source>
</evidence>
<evidence type="ECO:0000256" key="13">
    <source>
        <dbReference type="HAMAP-Rule" id="MF_01959"/>
    </source>
</evidence>
<gene>
    <name evidence="13" type="primary">ccmE</name>
    <name evidence="13" type="synonym">cycJ</name>
    <name evidence="16" type="ORF">NB231_07247</name>
</gene>
<keyword evidence="6 13" id="KW-0479">Metal-binding</keyword>
<keyword evidence="17" id="KW-1185">Reference proteome</keyword>
<dbReference type="GO" id="GO:0020037">
    <property type="term" value="F:heme binding"/>
    <property type="evidence" value="ECO:0007669"/>
    <property type="project" value="InterPro"/>
</dbReference>
<evidence type="ECO:0000256" key="10">
    <source>
        <dbReference type="ARBA" id="ARBA00023004"/>
    </source>
</evidence>
<evidence type="ECO:0000256" key="4">
    <source>
        <dbReference type="ARBA" id="ARBA00022617"/>
    </source>
</evidence>
<dbReference type="GO" id="GO:0046872">
    <property type="term" value="F:metal ion binding"/>
    <property type="evidence" value="ECO:0007669"/>
    <property type="project" value="UniProtKB-KW"/>
</dbReference>
<evidence type="ECO:0000256" key="6">
    <source>
        <dbReference type="ARBA" id="ARBA00022723"/>
    </source>
</evidence>
<keyword evidence="2 13" id="KW-1003">Cell membrane</keyword>
<evidence type="ECO:0000313" key="17">
    <source>
        <dbReference type="Proteomes" id="UP000003374"/>
    </source>
</evidence>
<feature type="topological domain" description="Extracellular" evidence="13">
    <location>
        <begin position="29"/>
        <end position="154"/>
    </location>
</feature>
<comment type="similarity">
    <text evidence="13">Belongs to the CcmE/CycJ family.</text>
</comment>
<dbReference type="FunFam" id="2.40.50.140:FF:000104">
    <property type="entry name" value="Cytochrome c-type biogenesis protein CcmE"/>
    <property type="match status" value="1"/>
</dbReference>
<comment type="function">
    <text evidence="12 13">Heme chaperone required for the biogenesis of c-type cytochromes. Transiently binds heme delivered by CcmC and transfers the heme to apo-cytochromes in a process facilitated by CcmF and CcmH.</text>
</comment>
<evidence type="ECO:0000256" key="8">
    <source>
        <dbReference type="ARBA" id="ARBA00022968"/>
    </source>
</evidence>
<dbReference type="RefSeq" id="WP_005000934.1">
    <property type="nucleotide sequence ID" value="NZ_CH672427.1"/>
</dbReference>
<dbReference type="GO" id="GO:0017004">
    <property type="term" value="P:cytochrome complex assembly"/>
    <property type="evidence" value="ECO:0007669"/>
    <property type="project" value="UniProtKB-KW"/>
</dbReference>
<keyword evidence="4 13" id="KW-0349">Heme</keyword>
<dbReference type="eggNOG" id="COG2332">
    <property type="taxonomic scope" value="Bacteria"/>
</dbReference>
<keyword evidence="7 13" id="KW-0201">Cytochrome c-type biogenesis</keyword>
<reference evidence="16 17" key="1">
    <citation type="submission" date="2006-02" db="EMBL/GenBank/DDBJ databases">
        <authorList>
            <person name="Waterbury J."/>
            <person name="Ferriera S."/>
            <person name="Johnson J."/>
            <person name="Kravitz S."/>
            <person name="Halpern A."/>
            <person name="Remington K."/>
            <person name="Beeson K."/>
            <person name="Tran B."/>
            <person name="Rogers Y.-H."/>
            <person name="Friedman R."/>
            <person name="Venter J.C."/>
        </authorList>
    </citation>
    <scope>NUCLEOTIDE SEQUENCE [LARGE SCALE GENOMIC DNA]</scope>
    <source>
        <strain evidence="16 17">Nb-231</strain>
    </source>
</reference>
<dbReference type="HOGENOM" id="CLU_079503_1_1_6"/>
<dbReference type="GO" id="GO:0017003">
    <property type="term" value="P:protein-heme linkage"/>
    <property type="evidence" value="ECO:0007669"/>
    <property type="project" value="UniProtKB-UniRule"/>
</dbReference>
<keyword evidence="9 13" id="KW-1133">Transmembrane helix</keyword>
<dbReference type="Pfam" id="PF03100">
    <property type="entry name" value="CcmE"/>
    <property type="match status" value="1"/>
</dbReference>
<dbReference type="Gene3D" id="2.40.50.140">
    <property type="entry name" value="Nucleic acid-binding proteins"/>
    <property type="match status" value="1"/>
</dbReference>
<dbReference type="NCBIfam" id="NF009729">
    <property type="entry name" value="PRK13254.1-3"/>
    <property type="match status" value="1"/>
</dbReference>
<feature type="binding site" description="axial binding residue" evidence="13 14">
    <location>
        <position position="127"/>
    </location>
    <ligand>
        <name>heme</name>
        <dbReference type="ChEBI" id="CHEBI:30413"/>
    </ligand>
    <ligandPart>
        <name>Fe</name>
        <dbReference type="ChEBI" id="CHEBI:18248"/>
    </ligandPart>
</feature>
<dbReference type="NCBIfam" id="NF009727">
    <property type="entry name" value="PRK13254.1-1"/>
    <property type="match status" value="1"/>
</dbReference>
<dbReference type="NCBIfam" id="NF009731">
    <property type="entry name" value="PRK13254.1-5"/>
    <property type="match status" value="1"/>
</dbReference>
<sequence>MTRRRKRLVLIGLLMVGVAAAAMLALTAFQQNLLYFFSPSQVAAGEAPPDYPFRLGGLVATHSVERVPGSLDVRFQVTDGNRSIPVTYTGVLPDLFREGQGVVTHGQLGADGVFRADQVLAKHDEEYMPPEVKKALQVSDNSAGPSREVSGGKP</sequence>
<dbReference type="PANTHER" id="PTHR34128:SF2">
    <property type="entry name" value="CYTOCHROME C-TYPE BIOGENESIS PROTEIN CCME HOMOLOG, MITOCHONDRIAL"/>
    <property type="match status" value="1"/>
</dbReference>
<dbReference type="GO" id="GO:0005886">
    <property type="term" value="C:plasma membrane"/>
    <property type="evidence" value="ECO:0007669"/>
    <property type="project" value="UniProtKB-SubCell"/>
</dbReference>
<dbReference type="InterPro" id="IPR012340">
    <property type="entry name" value="NA-bd_OB-fold"/>
</dbReference>
<keyword evidence="10 13" id="KW-0408">Iron</keyword>
<keyword evidence="5 13" id="KW-0812">Transmembrane</keyword>
<dbReference type="EMBL" id="AAOF01000019">
    <property type="protein sequence ID" value="EAR20575.1"/>
    <property type="molecule type" value="Genomic_DNA"/>
</dbReference>
<keyword evidence="8 13" id="KW-0735">Signal-anchor</keyword>
<evidence type="ECO:0000256" key="1">
    <source>
        <dbReference type="ARBA" id="ARBA00004533"/>
    </source>
</evidence>
<evidence type="ECO:0000256" key="9">
    <source>
        <dbReference type="ARBA" id="ARBA00022989"/>
    </source>
</evidence>
<comment type="subcellular location">
    <subcellularLocation>
        <location evidence="1">Cell inner membrane</location>
    </subcellularLocation>
    <subcellularLocation>
        <location evidence="13">Cell membrane</location>
        <topology evidence="13">Single-pass type II membrane protein</topology>
    </subcellularLocation>
</comment>
<keyword evidence="3" id="KW-0997">Cell inner membrane</keyword>